<accession>A0A814KQ30</accession>
<reference evidence="1" key="1">
    <citation type="submission" date="2021-02" db="EMBL/GenBank/DDBJ databases">
        <authorList>
            <person name="Nowell W R."/>
        </authorList>
    </citation>
    <scope>NUCLEOTIDE SEQUENCE</scope>
</reference>
<dbReference type="Proteomes" id="UP000663844">
    <property type="component" value="Unassembled WGS sequence"/>
</dbReference>
<name>A0A814KQ30_9BILA</name>
<dbReference type="Proteomes" id="UP000663845">
    <property type="component" value="Unassembled WGS sequence"/>
</dbReference>
<sequence length="552" mass="64552">MNQYRLVNGIGSIISNKILLAHQNFTNTDDSLFSWTNGLTLSEYGSLETTVQCVGPLYNQSCLYKNLYYVNKTFLILIVNGRTLPPLEVRYNAFGLWDNSPTKYEFPSYKQLDRFVRQIANPMIIPDVTVFFSQSWHYNIAHALFDGLYPAYLALIRFTPRHLHPFRLLVHIDPCNLCWSEDVYSRFAGLGIIKLNVLERMSTERWYMFDELIMGTGNMCQRCIQPNYQLPGGIELNGSKLFRDRMYKQHGLFLPVTRQKNSSEGRHPRYPLNAYIIDNKRFTENDRKEIYDAINEINNYTNTYLNILRNNIQQLEWPLVRISYLSYNLVKTQYNSSVQFNTTSIDSRPPAYELTENDFMAQLRKVQVMDIHISGPGTGQFYQVFLPDGSVTINLGAIRPWPEKNPKKMYTSFFEEYLTSGTPYIKGLYYPMNKRWKGIKKEEIIKLVRRAAHMIMNGFSIPVNPRDNLASDGQLFTEMCEKDKDFCNLVTIRSGKNHFACTDVFAEDIIHEYKQWNIDGYMDGNKTIRCPLNRTLLRELRQKYGIYHYLDS</sequence>
<dbReference type="EMBL" id="CAJOAZ010000405">
    <property type="protein sequence ID" value="CAF3639927.1"/>
    <property type="molecule type" value="Genomic_DNA"/>
</dbReference>
<organism evidence="1 3">
    <name type="scientific">Adineta steineri</name>
    <dbReference type="NCBI Taxonomy" id="433720"/>
    <lineage>
        <taxon>Eukaryota</taxon>
        <taxon>Metazoa</taxon>
        <taxon>Spiralia</taxon>
        <taxon>Gnathifera</taxon>
        <taxon>Rotifera</taxon>
        <taxon>Eurotatoria</taxon>
        <taxon>Bdelloidea</taxon>
        <taxon>Adinetida</taxon>
        <taxon>Adinetidae</taxon>
        <taxon>Adineta</taxon>
    </lineage>
</organism>
<protein>
    <submittedName>
        <fullName evidence="1">Uncharacterized protein</fullName>
    </submittedName>
</protein>
<evidence type="ECO:0000313" key="1">
    <source>
        <dbReference type="EMBL" id="CAF1055396.1"/>
    </source>
</evidence>
<dbReference type="EMBL" id="CAJNOG010000188">
    <property type="protein sequence ID" value="CAF1055396.1"/>
    <property type="molecule type" value="Genomic_DNA"/>
</dbReference>
<gene>
    <name evidence="1" type="ORF">JYZ213_LOCUS18916</name>
    <name evidence="2" type="ORF">OXD698_LOCUS8412</name>
</gene>
<proteinExistence type="predicted"/>
<dbReference type="AlphaFoldDB" id="A0A814KQ30"/>
<evidence type="ECO:0000313" key="3">
    <source>
        <dbReference type="Proteomes" id="UP000663845"/>
    </source>
</evidence>
<comment type="caution">
    <text evidence="1">The sequence shown here is derived from an EMBL/GenBank/DDBJ whole genome shotgun (WGS) entry which is preliminary data.</text>
</comment>
<evidence type="ECO:0000313" key="2">
    <source>
        <dbReference type="EMBL" id="CAF3639927.1"/>
    </source>
</evidence>